<dbReference type="PANTHER" id="PTHR33408">
    <property type="entry name" value="TRANSPOSASE"/>
    <property type="match status" value="1"/>
</dbReference>
<name>A0AA35T8H0_GEOBA</name>
<protein>
    <recommendedName>
        <fullName evidence="2">Transposase InsH N-terminal domain-containing protein</fullName>
    </recommendedName>
</protein>
<comment type="caution">
    <text evidence="3">The sequence shown here is derived from an EMBL/GenBank/DDBJ whole genome shotgun (WGS) entry which is preliminary data.</text>
</comment>
<dbReference type="PANTHER" id="PTHR33408:SF2">
    <property type="entry name" value="TRANSPOSASE DDE DOMAIN-CONTAINING PROTEIN"/>
    <property type="match status" value="1"/>
</dbReference>
<dbReference type="Pfam" id="PF05598">
    <property type="entry name" value="DUF772"/>
    <property type="match status" value="1"/>
</dbReference>
<gene>
    <name evidence="3" type="ORF">GBAR_LOCUS23799</name>
</gene>
<keyword evidence="1" id="KW-0472">Membrane</keyword>
<evidence type="ECO:0000313" key="4">
    <source>
        <dbReference type="Proteomes" id="UP001174909"/>
    </source>
</evidence>
<proteinExistence type="predicted"/>
<dbReference type="AlphaFoldDB" id="A0AA35T8H0"/>
<keyword evidence="4" id="KW-1185">Reference proteome</keyword>
<evidence type="ECO:0000259" key="2">
    <source>
        <dbReference type="Pfam" id="PF05598"/>
    </source>
</evidence>
<dbReference type="InterPro" id="IPR008490">
    <property type="entry name" value="Transposase_InsH_N"/>
</dbReference>
<feature type="transmembrane region" description="Helical" evidence="1">
    <location>
        <begin position="43"/>
        <end position="62"/>
    </location>
</feature>
<feature type="domain" description="Transposase InsH N-terminal" evidence="2">
    <location>
        <begin position="6"/>
        <end position="79"/>
    </location>
</feature>
<keyword evidence="1" id="KW-1133">Transmembrane helix</keyword>
<keyword evidence="1" id="KW-0812">Transmembrane</keyword>
<reference evidence="3" key="1">
    <citation type="submission" date="2023-03" db="EMBL/GenBank/DDBJ databases">
        <authorList>
            <person name="Steffen K."/>
            <person name="Cardenas P."/>
        </authorList>
    </citation>
    <scope>NUCLEOTIDE SEQUENCE</scope>
</reference>
<evidence type="ECO:0000313" key="3">
    <source>
        <dbReference type="EMBL" id="CAI8042903.1"/>
    </source>
</evidence>
<accession>A0AA35T8H0</accession>
<dbReference type="Proteomes" id="UP001174909">
    <property type="component" value="Unassembled WGS sequence"/>
</dbReference>
<sequence>MLMPASIQEWLPEQHLARFVVEIVDQLDLSEITSQYGGGGKHAYHPALLVALLFYGYATGVFSSRKLEQATYDSVAFRTSAPTGIRTMTR</sequence>
<evidence type="ECO:0000256" key="1">
    <source>
        <dbReference type="SAM" id="Phobius"/>
    </source>
</evidence>
<organism evidence="3 4">
    <name type="scientific">Geodia barretti</name>
    <name type="common">Barrett's horny sponge</name>
    <dbReference type="NCBI Taxonomy" id="519541"/>
    <lineage>
        <taxon>Eukaryota</taxon>
        <taxon>Metazoa</taxon>
        <taxon>Porifera</taxon>
        <taxon>Demospongiae</taxon>
        <taxon>Heteroscleromorpha</taxon>
        <taxon>Tetractinellida</taxon>
        <taxon>Astrophorina</taxon>
        <taxon>Geodiidae</taxon>
        <taxon>Geodia</taxon>
    </lineage>
</organism>
<dbReference type="EMBL" id="CASHTH010003291">
    <property type="protein sequence ID" value="CAI8042903.1"/>
    <property type="molecule type" value="Genomic_DNA"/>
</dbReference>